<dbReference type="EMBL" id="CADCTB010000095">
    <property type="protein sequence ID" value="CAA9237075.1"/>
    <property type="molecule type" value="Genomic_DNA"/>
</dbReference>
<feature type="non-terminal residue" evidence="3">
    <location>
        <position position="1"/>
    </location>
</feature>
<feature type="compositionally biased region" description="Basic and acidic residues" evidence="1">
    <location>
        <begin position="13"/>
        <end position="25"/>
    </location>
</feature>
<organism evidence="3">
    <name type="scientific">uncultured Acidimicrobiales bacterium</name>
    <dbReference type="NCBI Taxonomy" id="310071"/>
    <lineage>
        <taxon>Bacteria</taxon>
        <taxon>Bacillati</taxon>
        <taxon>Actinomycetota</taxon>
        <taxon>Acidimicrobiia</taxon>
        <taxon>Acidimicrobiales</taxon>
        <taxon>environmental samples</taxon>
    </lineage>
</organism>
<name>A0A6J4HZ64_9ACTN</name>
<evidence type="ECO:0000259" key="2">
    <source>
        <dbReference type="PROSITE" id="PS50114"/>
    </source>
</evidence>
<evidence type="ECO:0000256" key="1">
    <source>
        <dbReference type="SAM" id="MobiDB-lite"/>
    </source>
</evidence>
<feature type="region of interest" description="Disordered" evidence="1">
    <location>
        <begin position="1"/>
        <end position="238"/>
    </location>
</feature>
<sequence>DMLRGRGLVGGDVRGRGGPRADRCRRSGRRRPYGGLHAEPVSLPGRQGARTEGRGPSGPGGGGASGGRGRRGRGRRRALASAGAGAPLCRRRPGRQLRSEGVAGVRPPCRPLDHDGSLVGHLRPPRPWRRRPGGAHPCRAPGDDGRVAARRRPLAHPERHHPHGRMEGRHRPRLGVRRLPGPGRSPGLLRPQSHRLDTPRPGSGRPAGGDRLRQRPRSVGAVRTFEARGAQERRTGNL</sequence>
<feature type="compositionally biased region" description="Low complexity" evidence="1">
    <location>
        <begin position="79"/>
        <end position="88"/>
    </location>
</feature>
<feature type="compositionally biased region" description="Basic residues" evidence="1">
    <location>
        <begin position="68"/>
        <end position="78"/>
    </location>
</feature>
<evidence type="ECO:0000313" key="3">
    <source>
        <dbReference type="EMBL" id="CAA9237075.1"/>
    </source>
</evidence>
<gene>
    <name evidence="3" type="ORF">AVDCRST_MAG10-1408</name>
</gene>
<dbReference type="AlphaFoldDB" id="A0A6J4HZ64"/>
<dbReference type="PROSITE" id="PS50114">
    <property type="entry name" value="GATA_ZN_FINGER_2"/>
    <property type="match status" value="1"/>
</dbReference>
<feature type="non-terminal residue" evidence="3">
    <location>
        <position position="238"/>
    </location>
</feature>
<protein>
    <submittedName>
        <fullName evidence="3">DNA alkylation repair enzyme</fullName>
    </submittedName>
</protein>
<feature type="compositionally biased region" description="Basic residues" evidence="1">
    <location>
        <begin position="123"/>
        <end position="133"/>
    </location>
</feature>
<proteinExistence type="predicted"/>
<dbReference type="GO" id="GO:0043565">
    <property type="term" value="F:sequence-specific DNA binding"/>
    <property type="evidence" value="ECO:0007669"/>
    <property type="project" value="InterPro"/>
</dbReference>
<feature type="compositionally biased region" description="Low complexity" evidence="1">
    <location>
        <begin position="177"/>
        <end position="191"/>
    </location>
</feature>
<accession>A0A6J4HZ64</accession>
<reference evidence="3" key="1">
    <citation type="submission" date="2020-02" db="EMBL/GenBank/DDBJ databases">
        <authorList>
            <person name="Meier V. D."/>
        </authorList>
    </citation>
    <scope>NUCLEOTIDE SEQUENCE</scope>
    <source>
        <strain evidence="3">AVDCRST_MAG10</strain>
    </source>
</reference>
<feature type="compositionally biased region" description="Basic residues" evidence="1">
    <location>
        <begin position="148"/>
        <end position="163"/>
    </location>
</feature>
<dbReference type="GO" id="GO:0006355">
    <property type="term" value="P:regulation of DNA-templated transcription"/>
    <property type="evidence" value="ECO:0007669"/>
    <property type="project" value="InterPro"/>
</dbReference>
<dbReference type="InterPro" id="IPR000679">
    <property type="entry name" value="Znf_GATA"/>
</dbReference>
<feature type="compositionally biased region" description="Basic and acidic residues" evidence="1">
    <location>
        <begin position="225"/>
        <end position="238"/>
    </location>
</feature>
<feature type="domain" description="GATA-type" evidence="2">
    <location>
        <begin position="128"/>
        <end position="165"/>
    </location>
</feature>
<feature type="compositionally biased region" description="Gly residues" evidence="1">
    <location>
        <begin position="55"/>
        <end position="67"/>
    </location>
</feature>